<dbReference type="EMBL" id="JADCNL010000001">
    <property type="protein sequence ID" value="KAG0496427.1"/>
    <property type="molecule type" value="Genomic_DNA"/>
</dbReference>
<evidence type="ECO:0000313" key="4">
    <source>
        <dbReference type="Proteomes" id="UP000636800"/>
    </source>
</evidence>
<evidence type="ECO:0008006" key="5">
    <source>
        <dbReference type="Google" id="ProtNLM"/>
    </source>
</evidence>
<proteinExistence type="predicted"/>
<organism evidence="3 4">
    <name type="scientific">Vanilla planifolia</name>
    <name type="common">Vanilla</name>
    <dbReference type="NCBI Taxonomy" id="51239"/>
    <lineage>
        <taxon>Eukaryota</taxon>
        <taxon>Viridiplantae</taxon>
        <taxon>Streptophyta</taxon>
        <taxon>Embryophyta</taxon>
        <taxon>Tracheophyta</taxon>
        <taxon>Spermatophyta</taxon>
        <taxon>Magnoliopsida</taxon>
        <taxon>Liliopsida</taxon>
        <taxon>Asparagales</taxon>
        <taxon>Orchidaceae</taxon>
        <taxon>Vanilloideae</taxon>
        <taxon>Vanilleae</taxon>
        <taxon>Vanilla</taxon>
    </lineage>
</organism>
<keyword evidence="4" id="KW-1185">Reference proteome</keyword>
<keyword evidence="2" id="KW-0732">Signal</keyword>
<evidence type="ECO:0000313" key="3">
    <source>
        <dbReference type="EMBL" id="KAG0496427.1"/>
    </source>
</evidence>
<evidence type="ECO:0000256" key="2">
    <source>
        <dbReference type="SAM" id="SignalP"/>
    </source>
</evidence>
<reference evidence="3 4" key="1">
    <citation type="journal article" date="2020" name="Nat. Food">
        <title>A phased Vanilla planifolia genome enables genetic improvement of flavour and production.</title>
        <authorList>
            <person name="Hasing T."/>
            <person name="Tang H."/>
            <person name="Brym M."/>
            <person name="Khazi F."/>
            <person name="Huang T."/>
            <person name="Chambers A.H."/>
        </authorList>
    </citation>
    <scope>NUCLEOTIDE SEQUENCE [LARGE SCALE GENOMIC DNA]</scope>
    <source>
        <tissue evidence="3">Leaf</tissue>
    </source>
</reference>
<accession>A0A835S3K1</accession>
<evidence type="ECO:0000256" key="1">
    <source>
        <dbReference type="SAM" id="MobiDB-lite"/>
    </source>
</evidence>
<feature type="region of interest" description="Disordered" evidence="1">
    <location>
        <begin position="22"/>
        <end position="69"/>
    </location>
</feature>
<feature type="chain" id="PRO_5032690402" description="Secreted protein" evidence="2">
    <location>
        <begin position="20"/>
        <end position="102"/>
    </location>
</feature>
<protein>
    <recommendedName>
        <fullName evidence="5">Secreted protein</fullName>
    </recommendedName>
</protein>
<dbReference type="OrthoDB" id="4892at2759"/>
<gene>
    <name evidence="3" type="ORF">HPP92_001118</name>
</gene>
<dbReference type="Proteomes" id="UP000636800">
    <property type="component" value="Chromosome 1"/>
</dbReference>
<name>A0A835S3K1_VANPL</name>
<comment type="caution">
    <text evidence="3">The sequence shown here is derived from an EMBL/GenBank/DDBJ whole genome shotgun (WGS) entry which is preliminary data.</text>
</comment>
<sequence>MAALVGASFVAVSASICTAKPQRSWSSPCCGNGRERDRVGATGPKQWSEGGAGRQGSRKGAAGPKMRKGGYYRRNGGSLSLPDVKVAAVLMAARRLETGVRR</sequence>
<dbReference type="AlphaFoldDB" id="A0A835S3K1"/>
<feature type="signal peptide" evidence="2">
    <location>
        <begin position="1"/>
        <end position="19"/>
    </location>
</feature>